<gene>
    <name evidence="4" type="primary">dprA</name>
    <name evidence="4" type="ORF">CGL56_10935</name>
</gene>
<dbReference type="EMBL" id="PDLO01000004">
    <property type="protein sequence ID" value="PHK98212.1"/>
    <property type="molecule type" value="Genomic_DNA"/>
</dbReference>
<keyword evidence="5" id="KW-1185">Reference proteome</keyword>
<comment type="caution">
    <text evidence="4">The sequence shown here is derived from an EMBL/GenBank/DDBJ whole genome shotgun (WGS) entry which is preliminary data.</text>
</comment>
<dbReference type="PANTHER" id="PTHR43022:SF1">
    <property type="entry name" value="PROTEIN SMF"/>
    <property type="match status" value="1"/>
</dbReference>
<dbReference type="OrthoDB" id="9785707at2"/>
<protein>
    <submittedName>
        <fullName evidence="4">DNA-protecting protein DprA</fullName>
    </submittedName>
</protein>
<accession>A0A2G0CE16</accession>
<dbReference type="InterPro" id="IPR057666">
    <property type="entry name" value="DrpA_SLOG"/>
</dbReference>
<evidence type="ECO:0000313" key="4">
    <source>
        <dbReference type="EMBL" id="PHK98212.1"/>
    </source>
</evidence>
<evidence type="ECO:0000259" key="2">
    <source>
        <dbReference type="Pfam" id="PF02481"/>
    </source>
</evidence>
<feature type="domain" description="DprA winged helix" evidence="3">
    <location>
        <begin position="307"/>
        <end position="359"/>
    </location>
</feature>
<dbReference type="InterPro" id="IPR041614">
    <property type="entry name" value="DprA_WH"/>
</dbReference>
<evidence type="ECO:0000259" key="3">
    <source>
        <dbReference type="Pfam" id="PF17782"/>
    </source>
</evidence>
<evidence type="ECO:0000256" key="1">
    <source>
        <dbReference type="ARBA" id="ARBA00006525"/>
    </source>
</evidence>
<dbReference type="SUPFAM" id="SSF102405">
    <property type="entry name" value="MCP/YpsA-like"/>
    <property type="match status" value="1"/>
</dbReference>
<comment type="similarity">
    <text evidence="1">Belongs to the DprA/Smf family.</text>
</comment>
<dbReference type="PANTHER" id="PTHR43022">
    <property type="entry name" value="PROTEIN SMF"/>
    <property type="match status" value="1"/>
</dbReference>
<name>A0A2G0CE16_9BACT</name>
<proteinExistence type="inferred from homology"/>
<dbReference type="InterPro" id="IPR003488">
    <property type="entry name" value="DprA"/>
</dbReference>
<dbReference type="InterPro" id="IPR036388">
    <property type="entry name" value="WH-like_DNA-bd_sf"/>
</dbReference>
<dbReference type="Proteomes" id="UP000226437">
    <property type="component" value="Unassembled WGS sequence"/>
</dbReference>
<dbReference type="Gene3D" id="3.40.50.450">
    <property type="match status" value="1"/>
</dbReference>
<dbReference type="Pfam" id="PF17782">
    <property type="entry name" value="WHD_DprA"/>
    <property type="match status" value="1"/>
</dbReference>
<dbReference type="RefSeq" id="WP_099106599.1">
    <property type="nucleotide sequence ID" value="NZ_JAATJF010000004.1"/>
</dbReference>
<sequence>MHSEEFYAVALSRVPTVGAKIYRQLLTHFGSAEVACRASAVELMAVPGIGHRTAAYFATGTHLREAESILSHAGTHAVEILYAGSDRYPPALRGFEQAPPVLYHRGETDLSNPRAIAVVGTRRMSEQGGRQVERLLDPLTPYQPLIVSGLAYGVDVAAHRCALRIGLPTLAVLGSGLDQVYPQSHQGVAHRMAGQGGGLLTEYPPWQSPEREHFPARNRIVAMLAQLILVVESDLSGGSIITANMGHDLGRKIGACPGRGGDPRTAGCNALIKAGKAHLVDNAADIISLLGWRDPPAHERQMQLFETLSVEERAVVGKLDGDAGATIDDLNRQLQLPPGQLAGLLLGLEMREVIMALPGYRYRLRAG</sequence>
<dbReference type="Pfam" id="PF02481">
    <property type="entry name" value="DNA_processg_A"/>
    <property type="match status" value="1"/>
</dbReference>
<feature type="domain" description="Smf/DprA SLOG" evidence="2">
    <location>
        <begin position="80"/>
        <end position="289"/>
    </location>
</feature>
<evidence type="ECO:0000313" key="5">
    <source>
        <dbReference type="Proteomes" id="UP000226437"/>
    </source>
</evidence>
<dbReference type="NCBIfam" id="TIGR00732">
    <property type="entry name" value="dprA"/>
    <property type="match status" value="1"/>
</dbReference>
<organism evidence="4 5">
    <name type="scientific">Neolewinella marina</name>
    <dbReference type="NCBI Taxonomy" id="438751"/>
    <lineage>
        <taxon>Bacteria</taxon>
        <taxon>Pseudomonadati</taxon>
        <taxon>Bacteroidota</taxon>
        <taxon>Saprospiria</taxon>
        <taxon>Saprospirales</taxon>
        <taxon>Lewinellaceae</taxon>
        <taxon>Neolewinella</taxon>
    </lineage>
</organism>
<dbReference type="InterPro" id="IPR010994">
    <property type="entry name" value="RuvA_2-like"/>
</dbReference>
<reference evidence="4 5" key="1">
    <citation type="submission" date="2017-10" db="EMBL/GenBank/DDBJ databases">
        <title>The draft genome sequence of Lewinella marina KCTC 32374.</title>
        <authorList>
            <person name="Wang K."/>
        </authorList>
    </citation>
    <scope>NUCLEOTIDE SEQUENCE [LARGE SCALE GENOMIC DNA]</scope>
    <source>
        <strain evidence="4 5">MKG-38</strain>
    </source>
</reference>
<dbReference type="SUPFAM" id="SSF47781">
    <property type="entry name" value="RuvA domain 2-like"/>
    <property type="match status" value="1"/>
</dbReference>
<dbReference type="AlphaFoldDB" id="A0A2G0CE16"/>
<dbReference type="Gene3D" id="1.10.10.10">
    <property type="entry name" value="Winged helix-like DNA-binding domain superfamily/Winged helix DNA-binding domain"/>
    <property type="match status" value="1"/>
</dbReference>
<dbReference type="GO" id="GO:0009294">
    <property type="term" value="P:DNA-mediated transformation"/>
    <property type="evidence" value="ECO:0007669"/>
    <property type="project" value="InterPro"/>
</dbReference>